<dbReference type="SUPFAM" id="SSF51120">
    <property type="entry name" value="beta-Roll"/>
    <property type="match status" value="2"/>
</dbReference>
<evidence type="ECO:0000259" key="4">
    <source>
        <dbReference type="PROSITE" id="PS50234"/>
    </source>
</evidence>
<dbReference type="EMBL" id="FOQH01000005">
    <property type="protein sequence ID" value="SFI31406.1"/>
    <property type="molecule type" value="Genomic_DNA"/>
</dbReference>
<dbReference type="Gene3D" id="2.60.40.2030">
    <property type="match status" value="1"/>
</dbReference>
<dbReference type="PANTHER" id="PTHR38340">
    <property type="entry name" value="S-LAYER PROTEIN"/>
    <property type="match status" value="1"/>
</dbReference>
<dbReference type="InterPro" id="IPR011049">
    <property type="entry name" value="Serralysin-like_metalloprot_C"/>
</dbReference>
<feature type="domain" description="VWFA" evidence="4">
    <location>
        <begin position="293"/>
        <end position="494"/>
    </location>
</feature>
<dbReference type="SUPFAM" id="SSF53300">
    <property type="entry name" value="vWA-like"/>
    <property type="match status" value="1"/>
</dbReference>
<evidence type="ECO:0000313" key="6">
    <source>
        <dbReference type="Proteomes" id="UP000199377"/>
    </source>
</evidence>
<dbReference type="Pfam" id="PF00353">
    <property type="entry name" value="HemolysinCabind"/>
    <property type="match status" value="3"/>
</dbReference>
<dbReference type="GO" id="GO:0005509">
    <property type="term" value="F:calcium ion binding"/>
    <property type="evidence" value="ECO:0007669"/>
    <property type="project" value="InterPro"/>
</dbReference>
<organism evidence="5 6">
    <name type="scientific">Albimonas pacifica</name>
    <dbReference type="NCBI Taxonomy" id="1114924"/>
    <lineage>
        <taxon>Bacteria</taxon>
        <taxon>Pseudomonadati</taxon>
        <taxon>Pseudomonadota</taxon>
        <taxon>Alphaproteobacteria</taxon>
        <taxon>Rhodobacterales</taxon>
        <taxon>Paracoccaceae</taxon>
        <taxon>Albimonas</taxon>
    </lineage>
</organism>
<dbReference type="CDD" id="cd00198">
    <property type="entry name" value="vWFA"/>
    <property type="match status" value="1"/>
</dbReference>
<dbReference type="InterPro" id="IPR038081">
    <property type="entry name" value="CalX-like_sf"/>
</dbReference>
<protein>
    <submittedName>
        <fullName evidence="5">Hemolysin-type calcium-binding repeat-containing protein</fullName>
    </submittedName>
</protein>
<dbReference type="InterPro" id="IPR002035">
    <property type="entry name" value="VWF_A"/>
</dbReference>
<dbReference type="InterPro" id="IPR001343">
    <property type="entry name" value="Hemolysn_Ca-bd"/>
</dbReference>
<dbReference type="AlphaFoldDB" id="A0A1I3H6R1"/>
<dbReference type="InterPro" id="IPR050557">
    <property type="entry name" value="RTX_toxin/Mannuronan_C5-epim"/>
</dbReference>
<dbReference type="InterPro" id="IPR036465">
    <property type="entry name" value="vWFA_dom_sf"/>
</dbReference>
<evidence type="ECO:0000256" key="1">
    <source>
        <dbReference type="ARBA" id="ARBA00004613"/>
    </source>
</evidence>
<gene>
    <name evidence="5" type="ORF">SAMN05216258_105532</name>
</gene>
<dbReference type="SMART" id="SM00327">
    <property type="entry name" value="VWA"/>
    <property type="match status" value="1"/>
</dbReference>
<dbReference type="PROSITE" id="PS00330">
    <property type="entry name" value="HEMOLYSIN_CALCIUM"/>
    <property type="match status" value="3"/>
</dbReference>
<dbReference type="InterPro" id="IPR018511">
    <property type="entry name" value="Hemolysin-typ_Ca-bd_CS"/>
</dbReference>
<evidence type="ECO:0000256" key="3">
    <source>
        <dbReference type="ARBA" id="ARBA00022729"/>
    </source>
</evidence>
<keyword evidence="2" id="KW-0964">Secreted</keyword>
<evidence type="ECO:0000313" key="5">
    <source>
        <dbReference type="EMBL" id="SFI31406.1"/>
    </source>
</evidence>
<dbReference type="Pfam" id="PF25106">
    <property type="entry name" value="VWA_4"/>
    <property type="match status" value="1"/>
</dbReference>
<dbReference type="SUPFAM" id="SSF141072">
    <property type="entry name" value="CalX-like"/>
    <property type="match status" value="1"/>
</dbReference>
<keyword evidence="6" id="KW-1185">Reference proteome</keyword>
<dbReference type="Gene3D" id="2.150.10.10">
    <property type="entry name" value="Serralysin-like metalloprotease, C-terminal"/>
    <property type="match status" value="2"/>
</dbReference>
<dbReference type="Proteomes" id="UP000199377">
    <property type="component" value="Unassembled WGS sequence"/>
</dbReference>
<keyword evidence="3" id="KW-0732">Signal</keyword>
<dbReference type="STRING" id="1114924.SAMN05216258_105532"/>
<dbReference type="GO" id="GO:0005576">
    <property type="term" value="C:extracellular region"/>
    <property type="evidence" value="ECO:0007669"/>
    <property type="project" value="UniProtKB-SubCell"/>
</dbReference>
<dbReference type="InterPro" id="IPR056861">
    <property type="entry name" value="HMCN1-like_VWA"/>
</dbReference>
<name>A0A1I3H6R1_9RHOB</name>
<reference evidence="5 6" key="1">
    <citation type="submission" date="2016-10" db="EMBL/GenBank/DDBJ databases">
        <authorList>
            <person name="de Groot N.N."/>
        </authorList>
    </citation>
    <scope>NUCLEOTIDE SEQUENCE [LARGE SCALE GENOMIC DNA]</scope>
    <source>
        <strain evidence="5 6">CGMCC 1.11030</strain>
    </source>
</reference>
<dbReference type="PRINTS" id="PR00313">
    <property type="entry name" value="CABNDNGRPT"/>
</dbReference>
<accession>A0A1I3H6R1</accession>
<dbReference type="PANTHER" id="PTHR38340:SF1">
    <property type="entry name" value="S-LAYER PROTEIN"/>
    <property type="match status" value="1"/>
</dbReference>
<dbReference type="PROSITE" id="PS50234">
    <property type="entry name" value="VWFA"/>
    <property type="match status" value="1"/>
</dbReference>
<comment type="subcellular location">
    <subcellularLocation>
        <location evidence="1">Secreted</location>
    </subcellularLocation>
</comment>
<evidence type="ECO:0000256" key="2">
    <source>
        <dbReference type="ARBA" id="ARBA00022525"/>
    </source>
</evidence>
<proteinExistence type="predicted"/>
<sequence>MGTAGRKGSEIMAFNSVRTNTTFTGFSAGDEATILDAMRTAYNGSATAKKMFDDWIAAGNDIEVDFVANAFQAFTNTGRIEIDLSYLDDASYIDNNGQAVEDTAVTAVLHELVHALTGKRDNWDGVTEYRGDTVKMSNKIYKELGIAEQNSYIAYDSSGTILERDREYTAGGAIDRSQSGDRDWNSSAAGVSKDLLIGGASANNLQSGRGADVLFGAGGDDNLNGGDGDDVALLSGKPTDYDIRVNPDGTWTSRHVRGDADEGTDTFSNIEKVRFEGDETFSLSKGGLTFQTDFAFVVDTTGSMWDDIGAVQAAATGVIDALFNNDAIDARVGVVSYKDNDNGEPTQVLLNFTDQDAFADRKAAAQAAINSLSASGGGDTPESAFDGLLKALDGSMGEWRTGAGTKRIALFTDAPANDAHLLPTVLNFALNIGAVISSRTTEAIGAGMTVDTFKFSFGDGLAGRDAGSEGDEFPDFVPSDDPVAPLSGVATVQITTIQIGSSSTDPDLVDAVDQTGGAVLEAADPAEVVERLMNLINTPNYSISAETSSLEEGDDGFTRVTFTVSRDRADNAAVVTLGTTGTADGDDVSHVNASVALEAGQTSVSFAVRVLGDAVNELDETFGMTIESIDETATVGIGEAGFAILNDDALLEGTPGDDELRGTALEDVIEGRGGDDLIRGFKGDDVLSGGNGRDAVFAGRGHDVARGGGGADRVDGKQGDDRVLGGAGDDVLRGQRGDDVLDGGPGFDRLIGGAGEDIFVLRAGRDDFDRVRDFQDGLDLFRVEGAGGADGDDLSFEMRADAARVFLGDDLLAVVRGDFAALDAGDFVFA</sequence>
<dbReference type="Gene3D" id="3.40.50.410">
    <property type="entry name" value="von Willebrand factor, type A domain"/>
    <property type="match status" value="1"/>
</dbReference>